<comment type="caution">
    <text evidence="1">The sequence shown here is derived from an EMBL/GenBank/DDBJ whole genome shotgun (WGS) entry which is preliminary data.</text>
</comment>
<keyword evidence="2" id="KW-1185">Reference proteome</keyword>
<evidence type="ECO:0000313" key="1">
    <source>
        <dbReference type="EMBL" id="EPY15161.1"/>
    </source>
</evidence>
<proteinExistence type="predicted"/>
<protein>
    <submittedName>
        <fullName evidence="1">Uncharacterized protein</fullName>
    </submittedName>
</protein>
<dbReference type="EMBL" id="ATMH01012480">
    <property type="protein sequence ID" value="EPY15161.1"/>
    <property type="molecule type" value="Genomic_DNA"/>
</dbReference>
<gene>
    <name evidence="1" type="ORF">STCU_12299</name>
</gene>
<organism evidence="1 2">
    <name type="scientific">Strigomonas culicis</name>
    <dbReference type="NCBI Taxonomy" id="28005"/>
    <lineage>
        <taxon>Eukaryota</taxon>
        <taxon>Discoba</taxon>
        <taxon>Euglenozoa</taxon>
        <taxon>Kinetoplastea</taxon>
        <taxon>Metakinetoplastina</taxon>
        <taxon>Trypanosomatida</taxon>
        <taxon>Trypanosomatidae</taxon>
        <taxon>Strigomonadinae</taxon>
        <taxon>Strigomonas</taxon>
    </lineage>
</organism>
<name>S9UKJ5_9TRYP</name>
<sequence length="70" mass="8219">MNRNTNNNHKEENHFERYSSLEHRGFHFVFGCTTHAHGTLQRQTIIIPKKKTTVTTTTIPTSHEQLLWCV</sequence>
<dbReference type="AlphaFoldDB" id="S9UKJ5"/>
<reference evidence="1 2" key="1">
    <citation type="journal article" date="2013" name="PLoS ONE">
        <title>Predicting the Proteins of Angomonas deanei, Strigomonas culicis and Their Respective Endosymbionts Reveals New Aspects of the Trypanosomatidae Family.</title>
        <authorList>
            <person name="Motta M.C."/>
            <person name="Martins A.C."/>
            <person name="de Souza S.S."/>
            <person name="Catta-Preta C.M."/>
            <person name="Silva R."/>
            <person name="Klein C.C."/>
            <person name="de Almeida L.G."/>
            <person name="de Lima Cunha O."/>
            <person name="Ciapina L.P."/>
            <person name="Brocchi M."/>
            <person name="Colabardini A.C."/>
            <person name="de Araujo Lima B."/>
            <person name="Machado C.R."/>
            <person name="de Almeida Soares C.M."/>
            <person name="Probst C.M."/>
            <person name="de Menezes C.B."/>
            <person name="Thompson C.E."/>
            <person name="Bartholomeu D.C."/>
            <person name="Gradia D.F."/>
            <person name="Pavoni D.P."/>
            <person name="Grisard E.C."/>
            <person name="Fantinatti-Garboggini F."/>
            <person name="Marchini F.K."/>
            <person name="Rodrigues-Luiz G.F."/>
            <person name="Wagner G."/>
            <person name="Goldman G.H."/>
            <person name="Fietto J.L."/>
            <person name="Elias M.C."/>
            <person name="Goldman M.H."/>
            <person name="Sagot M.F."/>
            <person name="Pereira M."/>
            <person name="Stoco P.H."/>
            <person name="de Mendonca-Neto R.P."/>
            <person name="Teixeira S.M."/>
            <person name="Maciel T.E."/>
            <person name="de Oliveira Mendes T.A."/>
            <person name="Urmenyi T.P."/>
            <person name="de Souza W."/>
            <person name="Schenkman S."/>
            <person name="de Vasconcelos A.T."/>
        </authorList>
    </citation>
    <scope>NUCLEOTIDE SEQUENCE [LARGE SCALE GENOMIC DNA]</scope>
</reference>
<evidence type="ECO:0000313" key="2">
    <source>
        <dbReference type="Proteomes" id="UP000015354"/>
    </source>
</evidence>
<accession>S9UKJ5</accession>
<dbReference type="Proteomes" id="UP000015354">
    <property type="component" value="Unassembled WGS sequence"/>
</dbReference>